<dbReference type="InterPro" id="IPR036263">
    <property type="entry name" value="Chorismate_II_sf"/>
</dbReference>
<dbReference type="Proteomes" id="UP000886384">
    <property type="component" value="Unassembled WGS sequence"/>
</dbReference>
<proteinExistence type="predicted"/>
<gene>
    <name evidence="4" type="ORF">ENI26_02250</name>
</gene>
<evidence type="ECO:0000256" key="2">
    <source>
        <dbReference type="SAM" id="Coils"/>
    </source>
</evidence>
<dbReference type="GO" id="GO:0004106">
    <property type="term" value="F:chorismate mutase activity"/>
    <property type="evidence" value="ECO:0007669"/>
    <property type="project" value="UniProtKB-EC"/>
</dbReference>
<reference evidence="4" key="1">
    <citation type="journal article" date="2020" name="mSystems">
        <title>Genome- and Community-Level Interaction Insights into Carbon Utilization and Element Cycling Functions of Hydrothermarchaeota in Hydrothermal Sediment.</title>
        <authorList>
            <person name="Zhou Z."/>
            <person name="Liu Y."/>
            <person name="Xu W."/>
            <person name="Pan J."/>
            <person name="Luo Z.H."/>
            <person name="Li M."/>
        </authorList>
    </citation>
    <scope>NUCLEOTIDE SEQUENCE [LARGE SCALE GENOMIC DNA]</scope>
    <source>
        <strain evidence="4">HyVt-380</strain>
    </source>
</reference>
<dbReference type="Gene3D" id="1.20.59.10">
    <property type="entry name" value="Chorismate mutase"/>
    <property type="match status" value="1"/>
</dbReference>
<organism evidence="4">
    <name type="scientific">Methylophaga aminisulfidivorans</name>
    <dbReference type="NCBI Taxonomy" id="230105"/>
    <lineage>
        <taxon>Bacteria</taxon>
        <taxon>Pseudomonadati</taxon>
        <taxon>Pseudomonadota</taxon>
        <taxon>Gammaproteobacteria</taxon>
        <taxon>Thiotrichales</taxon>
        <taxon>Piscirickettsiaceae</taxon>
        <taxon>Methylophaga</taxon>
    </lineage>
</organism>
<sequence length="49" mass="5661">MKEQQALSQIRQQIDSIDQQIHDLLNQRASMAQEVARIKTASGEQVDFY</sequence>
<dbReference type="InterPro" id="IPR002701">
    <property type="entry name" value="CM_II_prokaryot"/>
</dbReference>
<feature type="domain" description="Chorismate mutase" evidence="3">
    <location>
        <begin position="1"/>
        <end position="49"/>
    </location>
</feature>
<evidence type="ECO:0000313" key="4">
    <source>
        <dbReference type="EMBL" id="HEC73174.1"/>
    </source>
</evidence>
<evidence type="ECO:0000256" key="1">
    <source>
        <dbReference type="ARBA" id="ARBA00012404"/>
    </source>
</evidence>
<dbReference type="EC" id="5.4.99.5" evidence="1"/>
<feature type="coiled-coil region" evidence="2">
    <location>
        <begin position="7"/>
        <end position="34"/>
    </location>
</feature>
<dbReference type="PROSITE" id="PS51168">
    <property type="entry name" value="CHORISMATE_MUT_2"/>
    <property type="match status" value="1"/>
</dbReference>
<protein>
    <recommendedName>
        <fullName evidence="1">chorismate mutase</fullName>
        <ecNumber evidence="1">5.4.99.5</ecNumber>
    </recommendedName>
</protein>
<dbReference type="GO" id="GO:0046417">
    <property type="term" value="P:chorismate metabolic process"/>
    <property type="evidence" value="ECO:0007669"/>
    <property type="project" value="InterPro"/>
</dbReference>
<comment type="caution">
    <text evidence="4">The sequence shown here is derived from an EMBL/GenBank/DDBJ whole genome shotgun (WGS) entry which is preliminary data.</text>
</comment>
<evidence type="ECO:0000259" key="3">
    <source>
        <dbReference type="PROSITE" id="PS51168"/>
    </source>
</evidence>
<dbReference type="EMBL" id="DRHY01000049">
    <property type="protein sequence ID" value="HEC73174.1"/>
    <property type="molecule type" value="Genomic_DNA"/>
</dbReference>
<feature type="non-terminal residue" evidence="4">
    <location>
        <position position="49"/>
    </location>
</feature>
<dbReference type="InterPro" id="IPR036979">
    <property type="entry name" value="CM_dom_sf"/>
</dbReference>
<keyword evidence="2" id="KW-0175">Coiled coil</keyword>
<dbReference type="AlphaFoldDB" id="A0A7C2AMZ0"/>
<accession>A0A7C2AMZ0</accession>
<name>A0A7C2AMZ0_9GAMM</name>
<dbReference type="SUPFAM" id="SSF48600">
    <property type="entry name" value="Chorismate mutase II"/>
    <property type="match status" value="1"/>
</dbReference>
<dbReference type="Pfam" id="PF01817">
    <property type="entry name" value="CM_2"/>
    <property type="match status" value="1"/>
</dbReference>